<evidence type="ECO:0000313" key="3">
    <source>
        <dbReference type="EMBL" id="MFC7180698.1"/>
    </source>
</evidence>
<dbReference type="InterPro" id="IPR001375">
    <property type="entry name" value="Peptidase_S9_cat"/>
</dbReference>
<keyword evidence="4" id="KW-1185">Reference proteome</keyword>
<comment type="caution">
    <text evidence="3">The sequence shown here is derived from an EMBL/GenBank/DDBJ whole genome shotgun (WGS) entry which is preliminary data.</text>
</comment>
<dbReference type="PANTHER" id="PTHR42776">
    <property type="entry name" value="SERINE PEPTIDASE S9 FAMILY MEMBER"/>
    <property type="match status" value="1"/>
</dbReference>
<evidence type="ECO:0000259" key="2">
    <source>
        <dbReference type="Pfam" id="PF00326"/>
    </source>
</evidence>
<dbReference type="EMBL" id="JBHTAJ010000022">
    <property type="protein sequence ID" value="MFC7180698.1"/>
    <property type="molecule type" value="Genomic_DNA"/>
</dbReference>
<organism evidence="3 4">
    <name type="scientific">Kitasatospora paranensis</name>
    <dbReference type="NCBI Taxonomy" id="258053"/>
    <lineage>
        <taxon>Bacteria</taxon>
        <taxon>Bacillati</taxon>
        <taxon>Actinomycetota</taxon>
        <taxon>Actinomycetes</taxon>
        <taxon>Kitasatosporales</taxon>
        <taxon>Streptomycetaceae</taxon>
        <taxon>Kitasatospora</taxon>
    </lineage>
</organism>
<dbReference type="Gene3D" id="3.40.50.1820">
    <property type="entry name" value="alpha/beta hydrolase"/>
    <property type="match status" value="1"/>
</dbReference>
<reference evidence="4" key="1">
    <citation type="journal article" date="2019" name="Int. J. Syst. Evol. Microbiol.">
        <title>The Global Catalogue of Microorganisms (GCM) 10K type strain sequencing project: providing services to taxonomists for standard genome sequencing and annotation.</title>
        <authorList>
            <consortium name="The Broad Institute Genomics Platform"/>
            <consortium name="The Broad Institute Genome Sequencing Center for Infectious Disease"/>
            <person name="Wu L."/>
            <person name="Ma J."/>
        </authorList>
    </citation>
    <scope>NUCLEOTIDE SEQUENCE [LARGE SCALE GENOMIC DNA]</scope>
    <source>
        <strain evidence="4">CGMCC 1.12859</strain>
    </source>
</reference>
<dbReference type="RefSeq" id="WP_380231192.1">
    <property type="nucleotide sequence ID" value="NZ_JBHSVH010000002.1"/>
</dbReference>
<evidence type="ECO:0000313" key="4">
    <source>
        <dbReference type="Proteomes" id="UP001596435"/>
    </source>
</evidence>
<proteinExistence type="predicted"/>
<dbReference type="InterPro" id="IPR029058">
    <property type="entry name" value="AB_hydrolase_fold"/>
</dbReference>
<protein>
    <submittedName>
        <fullName evidence="3">Alpha/beta hydrolase family protein</fullName>
        <ecNumber evidence="3">3.4.-.-</ecNumber>
    </submittedName>
</protein>
<dbReference type="PANTHER" id="PTHR42776:SF27">
    <property type="entry name" value="DIPEPTIDYL PEPTIDASE FAMILY MEMBER 6"/>
    <property type="match status" value="1"/>
</dbReference>
<dbReference type="SUPFAM" id="SSF53474">
    <property type="entry name" value="alpha/beta-Hydrolases"/>
    <property type="match status" value="1"/>
</dbReference>
<accession>A0ABW2G0I0</accession>
<gene>
    <name evidence="3" type="ORF">ACFQMG_14160</name>
</gene>
<dbReference type="Proteomes" id="UP001596435">
    <property type="component" value="Unassembled WGS sequence"/>
</dbReference>
<dbReference type="SUPFAM" id="SSF50969">
    <property type="entry name" value="YVTN repeat-like/Quinoprotein amine dehydrogenase"/>
    <property type="match status" value="1"/>
</dbReference>
<name>A0ABW2G0I0_9ACTN</name>
<dbReference type="EC" id="3.4.-.-" evidence="3"/>
<feature type="domain" description="Peptidase S9 prolyl oligopeptidase catalytic" evidence="2">
    <location>
        <begin position="386"/>
        <end position="589"/>
    </location>
</feature>
<dbReference type="GO" id="GO:0016787">
    <property type="term" value="F:hydrolase activity"/>
    <property type="evidence" value="ECO:0007669"/>
    <property type="project" value="UniProtKB-KW"/>
</dbReference>
<sequence>MTTPWQGYIDDTTVTSRISFRFSAAGTRAACLAATESGRHRAESWSLRQDGPVLDFSAELTCDPAYTMVLPLDGGRLLVSRHGSEDTQSLDLLHDDGRLTALGSTRHAPLALLALPVEAPGLALAWSGRGADPGAADEGTTVYRVTTGTPWLQELVRLPGPVQDVTICGSRILFAVEAASGRVRLLVDPRDGTAVPVTFLDDTSRVLAGTEQHLLVALRGPQGPALARADLTDGSIRALEPDTPPRGVVHPLALDPTGTYAAVLETAGARSELSCWNTETGAVRRIVVPEGEILPLAAWTPAGLWLPHSDPRRPRTMAWLPPGSPDLRVPTAPVGPWRPGRVESFPGAQGPVEAVVYGPDWRTSPLVVVTLHGGPTSRWTLGFNPLFQLLAAAGIAVVAPNQRGSTGYGAEHTLALVGAWGVPDLADVSAVGAFVRACRAPGLERPAVLGVSYGGYLALLAAATRPDLWSACVAVAPFLSGPRLHAEGFVTVRGMVERLDGLTEATDALGPRDVTRFAADLRARLLLVHGARDESTPVAHSRELVCQLAGLGRREGTDFRYLEPPDRGHAVLGASVRDPVAALVARFLADGEPAARPARVPAHERR</sequence>
<keyword evidence="1 3" id="KW-0378">Hydrolase</keyword>
<dbReference type="Pfam" id="PF00326">
    <property type="entry name" value="Peptidase_S9"/>
    <property type="match status" value="1"/>
</dbReference>
<dbReference type="InterPro" id="IPR011044">
    <property type="entry name" value="Quino_amine_DH_bsu"/>
</dbReference>
<evidence type="ECO:0000256" key="1">
    <source>
        <dbReference type="ARBA" id="ARBA00022801"/>
    </source>
</evidence>